<dbReference type="CDD" id="cd06171">
    <property type="entry name" value="Sigma70_r4"/>
    <property type="match status" value="1"/>
</dbReference>
<dbReference type="Proteomes" id="UP000788262">
    <property type="component" value="Unassembled WGS sequence"/>
</dbReference>
<evidence type="ECO:0000256" key="1">
    <source>
        <dbReference type="ARBA" id="ARBA00010641"/>
    </source>
</evidence>
<feature type="domain" description="RNA polymerase sigma factor 70 region 4 type 2" evidence="9">
    <location>
        <begin position="144"/>
        <end position="195"/>
    </location>
</feature>
<dbReference type="Gene3D" id="1.10.10.10">
    <property type="entry name" value="Winged helix-like DNA-binding domain superfamily/Winged helix DNA-binding domain"/>
    <property type="match status" value="1"/>
</dbReference>
<dbReference type="Gene3D" id="1.10.1740.10">
    <property type="match status" value="1"/>
</dbReference>
<comment type="similarity">
    <text evidence="1 6">Belongs to the sigma-70 factor family. ECF subfamily.</text>
</comment>
<keyword evidence="11" id="KW-1185">Reference proteome</keyword>
<dbReference type="InterPro" id="IPR000838">
    <property type="entry name" value="RNA_pol_sigma70_ECF_CS"/>
</dbReference>
<proteinExistence type="inferred from homology"/>
<dbReference type="Pfam" id="PF04542">
    <property type="entry name" value="Sigma70_r2"/>
    <property type="match status" value="1"/>
</dbReference>
<organism evidence="10 11">
    <name type="scientific">Streptomyces actuosus</name>
    <dbReference type="NCBI Taxonomy" id="1885"/>
    <lineage>
        <taxon>Bacteria</taxon>
        <taxon>Bacillati</taxon>
        <taxon>Actinomycetota</taxon>
        <taxon>Actinomycetes</taxon>
        <taxon>Kitasatosporales</taxon>
        <taxon>Streptomycetaceae</taxon>
        <taxon>Streptomyces</taxon>
    </lineage>
</organism>
<dbReference type="InterPro" id="IPR014284">
    <property type="entry name" value="RNA_pol_sigma-70_dom"/>
</dbReference>
<evidence type="ECO:0000256" key="7">
    <source>
        <dbReference type="SAM" id="MobiDB-lite"/>
    </source>
</evidence>
<sequence>MTARHTVRTDVTSRVTGLPQEHEPGADAALAARFLDGDESALADVHRAWKPLVYALARRGVGDAGEAEDITQSVFLAAWRGRKGFDPARGALSAWLVGITRRKVADALSARTRRGELLAAAGSRMVLDERCRTSELQGALDRVLVHQAMATLPEAQRRVLSLTFYDDLTQAQISQVTGWPLGTVKSHARRGLHRLGRCLQDSEVACPA</sequence>
<dbReference type="InterPro" id="IPR007627">
    <property type="entry name" value="RNA_pol_sigma70_r2"/>
</dbReference>
<name>A0ABS2VUI2_STRAS</name>
<evidence type="ECO:0000313" key="11">
    <source>
        <dbReference type="Proteomes" id="UP000788262"/>
    </source>
</evidence>
<evidence type="ECO:0000313" key="10">
    <source>
        <dbReference type="EMBL" id="MBN0046756.1"/>
    </source>
</evidence>
<feature type="domain" description="RNA polymerase sigma-70 region 2" evidence="8">
    <location>
        <begin position="47"/>
        <end position="113"/>
    </location>
</feature>
<dbReference type="EMBL" id="JAFFZS010000018">
    <property type="protein sequence ID" value="MBN0046756.1"/>
    <property type="molecule type" value="Genomic_DNA"/>
</dbReference>
<dbReference type="NCBIfam" id="TIGR02937">
    <property type="entry name" value="sigma70-ECF"/>
    <property type="match status" value="1"/>
</dbReference>
<dbReference type="SUPFAM" id="SSF88659">
    <property type="entry name" value="Sigma3 and sigma4 domains of RNA polymerase sigma factors"/>
    <property type="match status" value="1"/>
</dbReference>
<dbReference type="SUPFAM" id="SSF88946">
    <property type="entry name" value="Sigma2 domain of RNA polymerase sigma factors"/>
    <property type="match status" value="1"/>
</dbReference>
<dbReference type="InterPro" id="IPR013324">
    <property type="entry name" value="RNA_pol_sigma_r3/r4-like"/>
</dbReference>
<evidence type="ECO:0000256" key="3">
    <source>
        <dbReference type="ARBA" id="ARBA00023082"/>
    </source>
</evidence>
<evidence type="ECO:0000259" key="8">
    <source>
        <dbReference type="Pfam" id="PF04542"/>
    </source>
</evidence>
<feature type="region of interest" description="Disordered" evidence="7">
    <location>
        <begin position="1"/>
        <end position="22"/>
    </location>
</feature>
<dbReference type="PANTHER" id="PTHR43133">
    <property type="entry name" value="RNA POLYMERASE ECF-TYPE SIGMA FACTO"/>
    <property type="match status" value="1"/>
</dbReference>
<comment type="caution">
    <text evidence="10">The sequence shown here is derived from an EMBL/GenBank/DDBJ whole genome shotgun (WGS) entry which is preliminary data.</text>
</comment>
<dbReference type="PROSITE" id="PS01063">
    <property type="entry name" value="SIGMA70_ECF"/>
    <property type="match status" value="1"/>
</dbReference>
<dbReference type="RefSeq" id="WP_205384898.1">
    <property type="nucleotide sequence ID" value="NZ_JAFFZS010000018.1"/>
</dbReference>
<keyword evidence="2 6" id="KW-0805">Transcription regulation</keyword>
<dbReference type="InterPro" id="IPR013249">
    <property type="entry name" value="RNA_pol_sigma70_r4_t2"/>
</dbReference>
<keyword evidence="4 6" id="KW-0238">DNA-binding</keyword>
<dbReference type="InterPro" id="IPR013325">
    <property type="entry name" value="RNA_pol_sigma_r2"/>
</dbReference>
<protein>
    <recommendedName>
        <fullName evidence="6">RNA polymerase sigma factor</fullName>
    </recommendedName>
</protein>
<dbReference type="InterPro" id="IPR036388">
    <property type="entry name" value="WH-like_DNA-bd_sf"/>
</dbReference>
<accession>A0ABS2VUI2</accession>
<evidence type="ECO:0000259" key="9">
    <source>
        <dbReference type="Pfam" id="PF08281"/>
    </source>
</evidence>
<keyword evidence="5 6" id="KW-0804">Transcription</keyword>
<keyword evidence="3 6" id="KW-0731">Sigma factor</keyword>
<dbReference type="PANTHER" id="PTHR43133:SF62">
    <property type="entry name" value="RNA POLYMERASE SIGMA FACTOR SIGZ"/>
    <property type="match status" value="1"/>
</dbReference>
<evidence type="ECO:0000256" key="4">
    <source>
        <dbReference type="ARBA" id="ARBA00023125"/>
    </source>
</evidence>
<dbReference type="Pfam" id="PF08281">
    <property type="entry name" value="Sigma70_r4_2"/>
    <property type="match status" value="1"/>
</dbReference>
<reference evidence="10 11" key="1">
    <citation type="submission" date="2021-02" db="EMBL/GenBank/DDBJ databases">
        <title>Whole genome sequencing of Streptomyces actuosus VRA1.</title>
        <authorList>
            <person name="Sen G."/>
            <person name="Sen A."/>
        </authorList>
    </citation>
    <scope>NUCLEOTIDE SEQUENCE [LARGE SCALE GENOMIC DNA]</scope>
    <source>
        <strain evidence="10 11">VRA1</strain>
    </source>
</reference>
<evidence type="ECO:0000256" key="2">
    <source>
        <dbReference type="ARBA" id="ARBA00023015"/>
    </source>
</evidence>
<dbReference type="InterPro" id="IPR039425">
    <property type="entry name" value="RNA_pol_sigma-70-like"/>
</dbReference>
<gene>
    <name evidence="10" type="ORF">JS756_22120</name>
</gene>
<evidence type="ECO:0000256" key="6">
    <source>
        <dbReference type="RuleBase" id="RU000716"/>
    </source>
</evidence>
<evidence type="ECO:0000256" key="5">
    <source>
        <dbReference type="ARBA" id="ARBA00023163"/>
    </source>
</evidence>